<feature type="compositionally biased region" description="Basic and acidic residues" evidence="6">
    <location>
        <begin position="655"/>
        <end position="671"/>
    </location>
</feature>
<evidence type="ECO:0000313" key="9">
    <source>
        <dbReference type="EMBL" id="KAK7892161.1"/>
    </source>
</evidence>
<evidence type="ECO:0000259" key="8">
    <source>
        <dbReference type="PROSITE" id="PS50268"/>
    </source>
</evidence>
<proteinExistence type="predicted"/>
<keyword evidence="4" id="KW-0472">Membrane</keyword>
<dbReference type="GO" id="GO:0000902">
    <property type="term" value="P:cell morphogenesis"/>
    <property type="evidence" value="ECO:0007669"/>
    <property type="project" value="TreeGrafter"/>
</dbReference>
<feature type="domain" description="Cadherin" evidence="8">
    <location>
        <begin position="142"/>
        <end position="246"/>
    </location>
</feature>
<dbReference type="Pfam" id="PF00028">
    <property type="entry name" value="Cadherin"/>
    <property type="match status" value="2"/>
</dbReference>
<feature type="compositionally biased region" description="Acidic residues" evidence="6">
    <location>
        <begin position="749"/>
        <end position="772"/>
    </location>
</feature>
<keyword evidence="10" id="KW-1185">Reference proteome</keyword>
<dbReference type="PANTHER" id="PTHR24027:SF431">
    <property type="entry name" value="CADHERIN-RELATED FAMILY MEMBER 5-LIKE ISOFORM X1"/>
    <property type="match status" value="1"/>
</dbReference>
<dbReference type="GO" id="GO:0044331">
    <property type="term" value="P:cell-cell adhesion mediated by cadherin"/>
    <property type="evidence" value="ECO:0007669"/>
    <property type="project" value="TreeGrafter"/>
</dbReference>
<dbReference type="GO" id="GO:0005912">
    <property type="term" value="C:adherens junction"/>
    <property type="evidence" value="ECO:0007669"/>
    <property type="project" value="TreeGrafter"/>
</dbReference>
<keyword evidence="2" id="KW-0677">Repeat</keyword>
<dbReference type="PANTHER" id="PTHR24027">
    <property type="entry name" value="CADHERIN-23"/>
    <property type="match status" value="1"/>
</dbReference>
<dbReference type="Proteomes" id="UP001460270">
    <property type="component" value="Unassembled WGS sequence"/>
</dbReference>
<evidence type="ECO:0000256" key="1">
    <source>
        <dbReference type="ARBA" id="ARBA00004370"/>
    </source>
</evidence>
<dbReference type="PRINTS" id="PR00205">
    <property type="entry name" value="CADHERIN"/>
</dbReference>
<dbReference type="EMBL" id="JBBPFD010000017">
    <property type="protein sequence ID" value="KAK7892161.1"/>
    <property type="molecule type" value="Genomic_DNA"/>
</dbReference>
<feature type="compositionally biased region" description="Low complexity" evidence="6">
    <location>
        <begin position="575"/>
        <end position="586"/>
    </location>
</feature>
<dbReference type="Gene3D" id="2.60.40.60">
    <property type="entry name" value="Cadherins"/>
    <property type="match status" value="3"/>
</dbReference>
<name>A0AAW0N7Q5_9GOBI</name>
<sequence>MALSQEIRCAVRAKSQFCVFLLLMQSPGAFSMSGWGGCLDGQDVFAAVRENSPPVILSPELFGDWTEDSFSWMVRGKDAHWFFLDGTNLWLNTSAEKVLDRETEGAVLMAELVCYEQDTLQSVYRIVVEILNENDNIPAFVDGPVQSAVISELSPVNAVVFTVQAIDADNDKIFYTIDQTSPDAEHFKVVLPNSGEVVLAKPLDYETKTSLSVVVHASEMYTAEQHSTSTQVFITVQDGDDQYPHFMPCTLLYKESGSRVCINPTYTANITEGQQDIMLSFSPGPIHAVDGDSGLSSSISYDILTGNDDGHFLINRHTGEMSLTQGFSDRLTTPALHLQVMAFQDNDPGKYSVAGVLVRVLAHNHFPPVFEKPSYSGFVTIGHGEAALVHTYDNRELVLTVTDQDFNQSVNPMIGFSLSHMSNHTELYRVTKEGLVIAKTSDLSPRDKHIIQVRAVDQESGESTFTTVTVEVLAEGQKAGLHTDWSDQRLSGCVVGKALFLCLLGTTLGLCVLYLSLWIKKRLQDHRDPLERGSVAQAKHPNVSLRWFQLVSHGSAMPQMEDLPFNAEAYGRANPSFSHSDQDSPSQPGPPTLNDISKAANTACDNATTQDAENMSLETLPCKSLLPVMENLNIPPPSPPDVLDAPSPSSPPSSPDDHLSRLATAEIDKPFRKVLSPPRRSYSPLLCTKRTNTPPPSPDQEPVKARLVHIPSSASDSPYRREAGTPVEEVEPFTSLDNSDHSSIGEPPDGLEEDGEEEVFVEEETVSPDLLPDEQELLDVMMRCYPVIVTFRK</sequence>
<evidence type="ECO:0000256" key="3">
    <source>
        <dbReference type="ARBA" id="ARBA00022837"/>
    </source>
</evidence>
<feature type="signal peptide" evidence="7">
    <location>
        <begin position="1"/>
        <end position="31"/>
    </location>
</feature>
<dbReference type="CDD" id="cd11304">
    <property type="entry name" value="Cadherin_repeat"/>
    <property type="match status" value="2"/>
</dbReference>
<feature type="region of interest" description="Disordered" evidence="6">
    <location>
        <begin position="631"/>
        <end position="772"/>
    </location>
</feature>
<dbReference type="SUPFAM" id="SSF49313">
    <property type="entry name" value="Cadherin-like"/>
    <property type="match status" value="3"/>
</dbReference>
<organism evidence="9 10">
    <name type="scientific">Mugilogobius chulae</name>
    <name type="common">yellowstripe goby</name>
    <dbReference type="NCBI Taxonomy" id="88201"/>
    <lineage>
        <taxon>Eukaryota</taxon>
        <taxon>Metazoa</taxon>
        <taxon>Chordata</taxon>
        <taxon>Craniata</taxon>
        <taxon>Vertebrata</taxon>
        <taxon>Euteleostomi</taxon>
        <taxon>Actinopterygii</taxon>
        <taxon>Neopterygii</taxon>
        <taxon>Teleostei</taxon>
        <taxon>Neoteleostei</taxon>
        <taxon>Acanthomorphata</taxon>
        <taxon>Gobiaria</taxon>
        <taxon>Gobiiformes</taxon>
        <taxon>Gobioidei</taxon>
        <taxon>Gobiidae</taxon>
        <taxon>Gobionellinae</taxon>
        <taxon>Mugilogobius</taxon>
    </lineage>
</organism>
<keyword evidence="3 5" id="KW-0106">Calcium</keyword>
<feature type="chain" id="PRO_5044001814" description="Cadherin domain-containing protein" evidence="7">
    <location>
        <begin position="32"/>
        <end position="793"/>
    </location>
</feature>
<accession>A0AAW0N7Q5</accession>
<evidence type="ECO:0000256" key="2">
    <source>
        <dbReference type="ARBA" id="ARBA00022737"/>
    </source>
</evidence>
<dbReference type="PROSITE" id="PS50268">
    <property type="entry name" value="CADHERIN_2"/>
    <property type="match status" value="3"/>
</dbReference>
<dbReference type="GO" id="GO:0007156">
    <property type="term" value="P:homophilic cell adhesion via plasma membrane adhesion molecules"/>
    <property type="evidence" value="ECO:0007669"/>
    <property type="project" value="InterPro"/>
</dbReference>
<evidence type="ECO:0000256" key="4">
    <source>
        <dbReference type="ARBA" id="ARBA00023136"/>
    </source>
</evidence>
<dbReference type="GO" id="GO:0008013">
    <property type="term" value="F:beta-catenin binding"/>
    <property type="evidence" value="ECO:0007669"/>
    <property type="project" value="TreeGrafter"/>
</dbReference>
<dbReference type="GO" id="GO:0016342">
    <property type="term" value="C:catenin complex"/>
    <property type="evidence" value="ECO:0007669"/>
    <property type="project" value="TreeGrafter"/>
</dbReference>
<dbReference type="GO" id="GO:0007043">
    <property type="term" value="P:cell-cell junction assembly"/>
    <property type="evidence" value="ECO:0007669"/>
    <property type="project" value="TreeGrafter"/>
</dbReference>
<feature type="domain" description="Cadherin" evidence="8">
    <location>
        <begin position="262"/>
        <end position="370"/>
    </location>
</feature>
<dbReference type="AlphaFoldDB" id="A0AAW0N7Q5"/>
<feature type="domain" description="Cadherin" evidence="8">
    <location>
        <begin position="82"/>
        <end position="140"/>
    </location>
</feature>
<gene>
    <name evidence="9" type="ORF">WMY93_024124</name>
</gene>
<protein>
    <recommendedName>
        <fullName evidence="8">Cadherin domain-containing protein</fullName>
    </recommendedName>
</protein>
<feature type="region of interest" description="Disordered" evidence="6">
    <location>
        <begin position="570"/>
        <end position="597"/>
    </location>
</feature>
<dbReference type="GO" id="GO:0016339">
    <property type="term" value="P:calcium-dependent cell-cell adhesion via plasma membrane cell adhesion molecules"/>
    <property type="evidence" value="ECO:0007669"/>
    <property type="project" value="TreeGrafter"/>
</dbReference>
<dbReference type="GO" id="GO:0005509">
    <property type="term" value="F:calcium ion binding"/>
    <property type="evidence" value="ECO:0007669"/>
    <property type="project" value="UniProtKB-UniRule"/>
</dbReference>
<keyword evidence="7" id="KW-0732">Signal</keyword>
<comment type="subcellular location">
    <subcellularLocation>
        <location evidence="1">Membrane</location>
    </subcellularLocation>
</comment>
<evidence type="ECO:0000256" key="7">
    <source>
        <dbReference type="SAM" id="SignalP"/>
    </source>
</evidence>
<evidence type="ECO:0000256" key="6">
    <source>
        <dbReference type="SAM" id="MobiDB-lite"/>
    </source>
</evidence>
<dbReference type="InterPro" id="IPR002126">
    <property type="entry name" value="Cadherin-like_dom"/>
</dbReference>
<reference evidence="10" key="1">
    <citation type="submission" date="2024-04" db="EMBL/GenBank/DDBJ databases">
        <title>Salinicola lusitanus LLJ914,a marine bacterium isolated from the Okinawa Trough.</title>
        <authorList>
            <person name="Li J."/>
        </authorList>
    </citation>
    <scope>NUCLEOTIDE SEQUENCE [LARGE SCALE GENOMIC DNA]</scope>
</reference>
<dbReference type="SMART" id="SM00112">
    <property type="entry name" value="CA"/>
    <property type="match status" value="3"/>
</dbReference>
<evidence type="ECO:0000256" key="5">
    <source>
        <dbReference type="PROSITE-ProRule" id="PRU00043"/>
    </source>
</evidence>
<dbReference type="GO" id="GO:0045296">
    <property type="term" value="F:cadherin binding"/>
    <property type="evidence" value="ECO:0007669"/>
    <property type="project" value="TreeGrafter"/>
</dbReference>
<dbReference type="GO" id="GO:0034332">
    <property type="term" value="P:adherens junction organization"/>
    <property type="evidence" value="ECO:0007669"/>
    <property type="project" value="TreeGrafter"/>
</dbReference>
<evidence type="ECO:0000313" key="10">
    <source>
        <dbReference type="Proteomes" id="UP001460270"/>
    </source>
</evidence>
<comment type="caution">
    <text evidence="9">The sequence shown here is derived from an EMBL/GenBank/DDBJ whole genome shotgun (WGS) entry which is preliminary data.</text>
</comment>
<dbReference type="InterPro" id="IPR039808">
    <property type="entry name" value="Cadherin"/>
</dbReference>
<dbReference type="GO" id="GO:0016477">
    <property type="term" value="P:cell migration"/>
    <property type="evidence" value="ECO:0007669"/>
    <property type="project" value="TreeGrafter"/>
</dbReference>
<dbReference type="InterPro" id="IPR015919">
    <property type="entry name" value="Cadherin-like_sf"/>
</dbReference>